<dbReference type="InterPro" id="IPR001715">
    <property type="entry name" value="CH_dom"/>
</dbReference>
<evidence type="ECO:0000313" key="7">
    <source>
        <dbReference type="Ensembl" id="ENSOSIP00000024040.1"/>
    </source>
</evidence>
<dbReference type="SMART" id="SM00033">
    <property type="entry name" value="CH"/>
    <property type="match status" value="1"/>
</dbReference>
<evidence type="ECO:0000256" key="3">
    <source>
        <dbReference type="ARBA" id="ARBA00022753"/>
    </source>
</evidence>
<dbReference type="GO" id="GO:0005768">
    <property type="term" value="C:endosome"/>
    <property type="evidence" value="ECO:0007669"/>
    <property type="project" value="UniProtKB-SubCell"/>
</dbReference>
<dbReference type="InterPro" id="IPR050540">
    <property type="entry name" value="F-actin_Monoox_Mical"/>
</dbReference>
<evidence type="ECO:0000256" key="2">
    <source>
        <dbReference type="ARBA" id="ARBA00022553"/>
    </source>
</evidence>
<feature type="compositionally biased region" description="Polar residues" evidence="5">
    <location>
        <begin position="150"/>
        <end position="164"/>
    </location>
</feature>
<comment type="subcellular location">
    <subcellularLocation>
        <location evidence="1">Endosome</location>
    </subcellularLocation>
</comment>
<protein>
    <recommendedName>
        <fullName evidence="6">Calponin-homology (CH) domain-containing protein</fullName>
    </recommendedName>
</protein>
<sequence length="173" mass="19556">MKNRSSPYFPQRNPHHRPSLSRLKSSVSLSLSDKLRSSAESEVRPGRLLAWCQDQTRGYRGVDVRDLTSSWRSGLALCALIHQQRPDLIDYDSLKEEDVAVNNQLAFDMAEREFGIQPVTTGSEMAAKAQPDKLLMVLYLSKFYEAFRSSPRNGQSSPSRNVSLITRRRAPSS</sequence>
<evidence type="ECO:0000256" key="5">
    <source>
        <dbReference type="SAM" id="MobiDB-lite"/>
    </source>
</evidence>
<keyword evidence="3" id="KW-0967">Endosome</keyword>
<reference evidence="7" key="2">
    <citation type="submission" date="2025-09" db="UniProtKB">
        <authorList>
            <consortium name="Ensembl"/>
        </authorList>
    </citation>
    <scope>IDENTIFICATION</scope>
</reference>
<feature type="region of interest" description="Disordered" evidence="5">
    <location>
        <begin position="149"/>
        <end position="173"/>
    </location>
</feature>
<evidence type="ECO:0000313" key="8">
    <source>
        <dbReference type="Proteomes" id="UP000694383"/>
    </source>
</evidence>
<dbReference type="PANTHER" id="PTHR23167">
    <property type="entry name" value="CALPONIN HOMOLOGY DOMAIN-CONTAINING PROTEIN DDB_G0272472-RELATED"/>
    <property type="match status" value="1"/>
</dbReference>
<accession>A0A8C7Y6J5</accession>
<evidence type="ECO:0000256" key="4">
    <source>
        <dbReference type="ARBA" id="ARBA00023054"/>
    </source>
</evidence>
<keyword evidence="4" id="KW-0175">Coiled coil</keyword>
<keyword evidence="8" id="KW-1185">Reference proteome</keyword>
<evidence type="ECO:0000259" key="6">
    <source>
        <dbReference type="PROSITE" id="PS50021"/>
    </source>
</evidence>
<feature type="region of interest" description="Disordered" evidence="5">
    <location>
        <begin position="1"/>
        <end position="23"/>
    </location>
</feature>
<evidence type="ECO:0000256" key="1">
    <source>
        <dbReference type="ARBA" id="ARBA00004177"/>
    </source>
</evidence>
<dbReference type="InterPro" id="IPR036872">
    <property type="entry name" value="CH_dom_sf"/>
</dbReference>
<organism evidence="7 8">
    <name type="scientific">Oryzias sinensis</name>
    <name type="common">Chinese medaka</name>
    <dbReference type="NCBI Taxonomy" id="183150"/>
    <lineage>
        <taxon>Eukaryota</taxon>
        <taxon>Metazoa</taxon>
        <taxon>Chordata</taxon>
        <taxon>Craniata</taxon>
        <taxon>Vertebrata</taxon>
        <taxon>Euteleostomi</taxon>
        <taxon>Actinopterygii</taxon>
        <taxon>Neopterygii</taxon>
        <taxon>Teleostei</taxon>
        <taxon>Neoteleostei</taxon>
        <taxon>Acanthomorphata</taxon>
        <taxon>Ovalentaria</taxon>
        <taxon>Atherinomorphae</taxon>
        <taxon>Beloniformes</taxon>
        <taxon>Adrianichthyidae</taxon>
        <taxon>Oryziinae</taxon>
        <taxon>Oryzias</taxon>
    </lineage>
</organism>
<name>A0A8C7Y6J5_9TELE</name>
<dbReference type="GeneTree" id="ENSGT00940000158780"/>
<dbReference type="FunFam" id="1.10.418.10:FF:000023">
    <property type="entry name" value="EH domain-binding protein 1 isoform X1"/>
    <property type="match status" value="1"/>
</dbReference>
<dbReference type="AlphaFoldDB" id="A0A8C7Y6J5"/>
<feature type="domain" description="Calponin-homology (CH)" evidence="6">
    <location>
        <begin position="42"/>
        <end position="148"/>
    </location>
</feature>
<dbReference type="PROSITE" id="PS50021">
    <property type="entry name" value="CH"/>
    <property type="match status" value="1"/>
</dbReference>
<reference evidence="7" key="1">
    <citation type="submission" date="2025-08" db="UniProtKB">
        <authorList>
            <consortium name="Ensembl"/>
        </authorList>
    </citation>
    <scope>IDENTIFICATION</scope>
</reference>
<dbReference type="PANTHER" id="PTHR23167:SF39">
    <property type="entry name" value="[F-ACTIN]-MONOOXYGENASE MICAL2"/>
    <property type="match status" value="1"/>
</dbReference>
<dbReference type="SUPFAM" id="SSF47576">
    <property type="entry name" value="Calponin-homology domain, CH-domain"/>
    <property type="match status" value="1"/>
</dbReference>
<dbReference type="Pfam" id="PF00307">
    <property type="entry name" value="CH"/>
    <property type="match status" value="1"/>
</dbReference>
<dbReference type="Proteomes" id="UP000694383">
    <property type="component" value="Unplaced"/>
</dbReference>
<dbReference type="Ensembl" id="ENSOSIT00000025387.1">
    <property type="protein sequence ID" value="ENSOSIP00000024040.1"/>
    <property type="gene ID" value="ENSOSIG00000012650.1"/>
</dbReference>
<keyword evidence="2" id="KW-0597">Phosphoprotein</keyword>
<proteinExistence type="predicted"/>
<dbReference type="Gene3D" id="1.10.418.10">
    <property type="entry name" value="Calponin-like domain"/>
    <property type="match status" value="1"/>
</dbReference>